<dbReference type="PANTHER" id="PTHR38167">
    <property type="entry name" value="C2H2-TYPE DOMAIN-CONTAINING PROTEIN"/>
    <property type="match status" value="1"/>
</dbReference>
<keyword evidence="3" id="KW-1185">Reference proteome</keyword>
<proteinExistence type="predicted"/>
<dbReference type="AlphaFoldDB" id="A0A179FAN4"/>
<evidence type="ECO:0000313" key="3">
    <source>
        <dbReference type="Proteomes" id="UP000078397"/>
    </source>
</evidence>
<evidence type="ECO:0000313" key="2">
    <source>
        <dbReference type="EMBL" id="OAQ62169.1"/>
    </source>
</evidence>
<feature type="region of interest" description="Disordered" evidence="1">
    <location>
        <begin position="164"/>
        <end position="194"/>
    </location>
</feature>
<dbReference type="RefSeq" id="XP_018139873.1">
    <property type="nucleotide sequence ID" value="XM_018286076.1"/>
</dbReference>
<dbReference type="OrthoDB" id="5422613at2759"/>
<gene>
    <name evidence="2" type="ORF">VFPPC_07168</name>
</gene>
<dbReference type="Proteomes" id="UP000078397">
    <property type="component" value="Unassembled WGS sequence"/>
</dbReference>
<dbReference type="EMBL" id="LSBJ02000007">
    <property type="protein sequence ID" value="OAQ62169.1"/>
    <property type="molecule type" value="Genomic_DNA"/>
</dbReference>
<feature type="compositionally biased region" description="Acidic residues" evidence="1">
    <location>
        <begin position="174"/>
        <end position="194"/>
    </location>
</feature>
<dbReference type="PANTHER" id="PTHR38167:SF1">
    <property type="entry name" value="C2H2-TYPE DOMAIN-CONTAINING PROTEIN"/>
    <property type="match status" value="1"/>
</dbReference>
<evidence type="ECO:0008006" key="4">
    <source>
        <dbReference type="Google" id="ProtNLM"/>
    </source>
</evidence>
<reference evidence="2 3" key="1">
    <citation type="journal article" date="2016" name="PLoS Pathog.">
        <title>Biosynthesis of antibiotic leucinostatins in bio-control fungus Purpureocillium lilacinum and their inhibition on phytophthora revealed by genome mining.</title>
        <authorList>
            <person name="Wang G."/>
            <person name="Liu Z."/>
            <person name="Lin R."/>
            <person name="Li E."/>
            <person name="Mao Z."/>
            <person name="Ling J."/>
            <person name="Yang Y."/>
            <person name="Yin W.B."/>
            <person name="Xie B."/>
        </authorList>
    </citation>
    <scope>NUCLEOTIDE SEQUENCE [LARGE SCALE GENOMIC DNA]</scope>
    <source>
        <strain evidence="2">170</strain>
    </source>
</reference>
<dbReference type="STRING" id="1380566.A0A179FAN4"/>
<name>A0A179FAN4_METCM</name>
<sequence>MASKPATPTIIDLVQASNATCRMLLYGLCRHDQTRAKALKLLADLEGERGLFAEQPRNGVQRGVKRKAEEDLQLCQRCGEPFSEGVNKYKECYFHDGDLEADYESGVWADHDETTHGPIDTEENREDYPEGFDWSCCDKPGDEPGCKVGHHHSLADLSKKGKYSLDTDSVIGADEVDDSDDYDEEEGEDEGVDE</sequence>
<comment type="caution">
    <text evidence="2">The sequence shown here is derived from an EMBL/GenBank/DDBJ whole genome shotgun (WGS) entry which is preliminary data.</text>
</comment>
<protein>
    <recommendedName>
        <fullName evidence="4">C2H2-type domain-containing protein</fullName>
    </recommendedName>
</protein>
<dbReference type="KEGG" id="pchm:VFPPC_07168"/>
<dbReference type="GeneID" id="28850070"/>
<organism evidence="2 3">
    <name type="scientific">Pochonia chlamydosporia 170</name>
    <dbReference type="NCBI Taxonomy" id="1380566"/>
    <lineage>
        <taxon>Eukaryota</taxon>
        <taxon>Fungi</taxon>
        <taxon>Dikarya</taxon>
        <taxon>Ascomycota</taxon>
        <taxon>Pezizomycotina</taxon>
        <taxon>Sordariomycetes</taxon>
        <taxon>Hypocreomycetidae</taxon>
        <taxon>Hypocreales</taxon>
        <taxon>Clavicipitaceae</taxon>
        <taxon>Pochonia</taxon>
    </lineage>
</organism>
<accession>A0A179FAN4</accession>
<evidence type="ECO:0000256" key="1">
    <source>
        <dbReference type="SAM" id="MobiDB-lite"/>
    </source>
</evidence>